<dbReference type="InterPro" id="IPR002588">
    <property type="entry name" value="Alphavirus-like_MT_dom"/>
</dbReference>
<dbReference type="EMBL" id="OP721245">
    <property type="protein sequence ID" value="WAK79901.1"/>
    <property type="molecule type" value="Genomic_RNA"/>
</dbReference>
<dbReference type="Pfam" id="PF00978">
    <property type="entry name" value="RdRP_2"/>
    <property type="match status" value="1"/>
</dbReference>
<name>A0A9E9C2H9_9VIRU</name>
<feature type="transmembrane region" description="Helical" evidence="9">
    <location>
        <begin position="617"/>
        <end position="639"/>
    </location>
</feature>
<keyword evidence="9" id="KW-1133">Transmembrane helix</keyword>
<feature type="compositionally biased region" description="Basic residues" evidence="8">
    <location>
        <begin position="2019"/>
        <end position="2029"/>
    </location>
</feature>
<keyword evidence="1" id="KW-0696">RNA-directed RNA polymerase</keyword>
<dbReference type="GO" id="GO:0006396">
    <property type="term" value="P:RNA processing"/>
    <property type="evidence" value="ECO:0007669"/>
    <property type="project" value="InterPro"/>
</dbReference>
<evidence type="ECO:0000259" key="10">
    <source>
        <dbReference type="PROSITE" id="PS50507"/>
    </source>
</evidence>
<dbReference type="Pfam" id="PF01660">
    <property type="entry name" value="Vmethyltransf"/>
    <property type="match status" value="1"/>
</dbReference>
<evidence type="ECO:0000256" key="9">
    <source>
        <dbReference type="SAM" id="Phobius"/>
    </source>
</evidence>
<dbReference type="GO" id="GO:0003968">
    <property type="term" value="F:RNA-directed RNA polymerase activity"/>
    <property type="evidence" value="ECO:0007669"/>
    <property type="project" value="UniProtKB-KW"/>
</dbReference>
<reference evidence="12" key="1">
    <citation type="submission" date="2022-10" db="EMBL/GenBank/DDBJ databases">
        <title>Novel Divergent Members of the Kitrinoviricota Discovered through Metagenomics in the Intestinal Contents of Red-backed Voles (Clethrionomys gapperi).</title>
        <authorList>
            <person name="Canuti M."/>
            <person name="Rodrigues B."/>
            <person name="Lang A.S."/>
            <person name="Dufour S.C."/>
            <person name="Verhoeven J.T.P."/>
        </authorList>
    </citation>
    <scope>NUCLEOTIDE SEQUENCE</scope>
    <source>
        <strain evidence="12">Ivanta</strain>
    </source>
</reference>
<dbReference type="InterPro" id="IPR007094">
    <property type="entry name" value="RNA-dir_pol_PSvirus"/>
</dbReference>
<feature type="transmembrane region" description="Helical" evidence="9">
    <location>
        <begin position="767"/>
        <end position="787"/>
    </location>
</feature>
<dbReference type="InterPro" id="IPR027351">
    <property type="entry name" value="(+)RNA_virus_helicase_core_dom"/>
</dbReference>
<feature type="transmembrane region" description="Helical" evidence="9">
    <location>
        <begin position="672"/>
        <end position="692"/>
    </location>
</feature>
<evidence type="ECO:0000256" key="5">
    <source>
        <dbReference type="ARBA" id="ARBA00022801"/>
    </source>
</evidence>
<organism evidence="12">
    <name type="scientific">Deltaflexiviridae sp</name>
    <dbReference type="NCBI Taxonomy" id="2809074"/>
    <lineage>
        <taxon>Viruses</taxon>
        <taxon>Riboviria</taxon>
        <taxon>Orthornavirae</taxon>
        <taxon>Kitrinoviricota</taxon>
        <taxon>Alsuviricetes</taxon>
        <taxon>Tymovirales</taxon>
        <taxon>Deltaflexiviridae</taxon>
    </lineage>
</organism>
<dbReference type="GO" id="GO:0039694">
    <property type="term" value="P:viral RNA genome replication"/>
    <property type="evidence" value="ECO:0007669"/>
    <property type="project" value="InterPro"/>
</dbReference>
<feature type="region of interest" description="Disordered" evidence="8">
    <location>
        <begin position="2019"/>
        <end position="2049"/>
    </location>
</feature>
<dbReference type="GO" id="GO:0006351">
    <property type="term" value="P:DNA-templated transcription"/>
    <property type="evidence" value="ECO:0007669"/>
    <property type="project" value="InterPro"/>
</dbReference>
<keyword evidence="2" id="KW-0808">Transferase</keyword>
<feature type="transmembrane region" description="Helical" evidence="9">
    <location>
        <begin position="538"/>
        <end position="562"/>
    </location>
</feature>
<keyword evidence="7" id="KW-0693">Viral RNA replication</keyword>
<keyword evidence="9" id="KW-0812">Transmembrane</keyword>
<evidence type="ECO:0000256" key="7">
    <source>
        <dbReference type="ARBA" id="ARBA00022953"/>
    </source>
</evidence>
<evidence type="ECO:0000256" key="3">
    <source>
        <dbReference type="ARBA" id="ARBA00022695"/>
    </source>
</evidence>
<dbReference type="PROSITE" id="PS50507">
    <property type="entry name" value="RDRP_SSRNA_POS"/>
    <property type="match status" value="1"/>
</dbReference>
<evidence type="ECO:0000313" key="12">
    <source>
        <dbReference type="EMBL" id="WAK79901.1"/>
    </source>
</evidence>
<proteinExistence type="predicted"/>
<evidence type="ECO:0000259" key="11">
    <source>
        <dbReference type="PROSITE" id="PS51743"/>
    </source>
</evidence>
<protein>
    <submittedName>
        <fullName evidence="12">Polyprotein</fullName>
    </submittedName>
</protein>
<dbReference type="InterPro" id="IPR001788">
    <property type="entry name" value="RNA-dep_RNA_pol_alsuvir"/>
</dbReference>
<dbReference type="GO" id="GO:0005524">
    <property type="term" value="F:ATP binding"/>
    <property type="evidence" value="ECO:0007669"/>
    <property type="project" value="UniProtKB-KW"/>
</dbReference>
<keyword evidence="4" id="KW-0547">Nucleotide-binding</keyword>
<dbReference type="PROSITE" id="PS51743">
    <property type="entry name" value="ALPHAVIRUS_MT"/>
    <property type="match status" value="1"/>
</dbReference>
<dbReference type="Pfam" id="PF01443">
    <property type="entry name" value="Viral_helicase1"/>
    <property type="match status" value="1"/>
</dbReference>
<evidence type="ECO:0000256" key="8">
    <source>
        <dbReference type="SAM" id="MobiDB-lite"/>
    </source>
</evidence>
<dbReference type="InterPro" id="IPR043502">
    <property type="entry name" value="DNA/RNA_pol_sf"/>
</dbReference>
<dbReference type="GO" id="GO:0003723">
    <property type="term" value="F:RNA binding"/>
    <property type="evidence" value="ECO:0007669"/>
    <property type="project" value="InterPro"/>
</dbReference>
<feature type="domain" description="RdRp catalytic" evidence="10">
    <location>
        <begin position="1775"/>
        <end position="1882"/>
    </location>
</feature>
<keyword evidence="6" id="KW-0067">ATP-binding</keyword>
<dbReference type="SUPFAM" id="SSF56672">
    <property type="entry name" value="DNA/RNA polymerases"/>
    <property type="match status" value="1"/>
</dbReference>
<evidence type="ECO:0000256" key="6">
    <source>
        <dbReference type="ARBA" id="ARBA00022840"/>
    </source>
</evidence>
<dbReference type="GO" id="GO:0008174">
    <property type="term" value="F:mRNA methyltransferase activity"/>
    <property type="evidence" value="ECO:0007669"/>
    <property type="project" value="UniProtKB-UniRule"/>
</dbReference>
<evidence type="ECO:0000256" key="1">
    <source>
        <dbReference type="ARBA" id="ARBA00022484"/>
    </source>
</evidence>
<evidence type="ECO:0000256" key="2">
    <source>
        <dbReference type="ARBA" id="ARBA00022679"/>
    </source>
</evidence>
<evidence type="ECO:0000256" key="4">
    <source>
        <dbReference type="ARBA" id="ARBA00022741"/>
    </source>
</evidence>
<accession>A0A9E9C2H9</accession>
<feature type="domain" description="Alphavirus-like MT" evidence="11">
    <location>
        <begin position="234"/>
        <end position="406"/>
    </location>
</feature>
<keyword evidence="3" id="KW-0548">Nucleotidyltransferase</keyword>
<dbReference type="GO" id="GO:0016787">
    <property type="term" value="F:hydrolase activity"/>
    <property type="evidence" value="ECO:0007669"/>
    <property type="project" value="UniProtKB-KW"/>
</dbReference>
<dbReference type="GO" id="GO:0016556">
    <property type="term" value="P:mRNA modification"/>
    <property type="evidence" value="ECO:0007669"/>
    <property type="project" value="InterPro"/>
</dbReference>
<keyword evidence="5" id="KW-0378">Hydrolase</keyword>
<sequence length="2089" mass="230644">MSFSIVDTTFVSIPSSSTSDPSYWDVRIRVDGDHTVHTVSVPLSALPLVEKLVPVEVRSPGLCWQKIALFKALLPADDHMTAARLLATGNTPDGHLLATTLEWISWSVQPDGDIHVEDVLYPDQQKQVVLRALLKSAHALRQPEKILRYQREVDRYEALRPPSEFLAFLATVKDRLVSAPLDLSLYADTSLATIALAPYVREHLQAYNRNARNVPFAIPPKHKALLAEVGIESGTQVAPPGRHAALTALEYNTLREMSDLAHRLSQAGVDYGTMNLRQSKLDTWKLKPSYMYNPVMDHKDFYRYSLVDGPSALSLDVPRVLFMHDTLPLLSASAVGSIFDERPNLQVLVASAVLPYETLDRAESAYSSLYGLDYHSDSQGVDSYTYIVEGDISGSYTHPIMSREWLRSHTLITPSNECLHVALQNYTLGHTLIIISRSQILPRSFNYMGLGAITTVHWHAMPHLPTASRVTTRAALDVARGYSRRNDVVSPGDLHMRLAAHYSTRGMPLSIAHADAAVAQAMFERIVGMHGAHNVHDIFVLLPMYLLRLPLAPPLLVLHTLLTRSFTAFSMPEAYRVKLRPYASATGDQLYLQRQHGLCPAHAPVWWLPKAKITPKYLWLLFAHLSAMFSGVLVGKLLFIDLGWQILGPGVHTAFDVLMGAWHQMDFTVGRFLILLIGWYFMCVLEIFVFHFSEAVQSFKRAIPRRYSNVSLSHRLVATVFGLPNSWTNSNGGHGPFTHVAVTGTLWALASPTSFVHPYFTAGSVKLVLGLVFWFLALVELGILHFGTRHAPVWQRPWHPEAAPIIPTDPSSTPTPPAPQINVVMPDAPIITVGTPPPPPRHLLLNVPAAGQVAAPVVAQPVPVILAPANPAPVPPNYRIPHQGLAHAQYQNIALNLPIPNVGPALADMCVWDTIGRMLGLPPRTVLHIFVAHHPGPQYQYLLTGPPEYQHAAEALRFWPAGMTLRVVDAARCAVDVSLTLMEQTAGVDWPGAFALIIIPVDNTWHIEHGHPQIVSTANTFAPQFNARISWTQARFRPIDLPVLVPLGYNHLYDRLNGVAPNPSALPLGGNPVRALPAYVPLPATQVVAHQFMYTLTQADLDHAALLSTDLKMFNEELRARQINPESASIQLHHSIKFSSFKTYEMYSLHGVGGAGKSHWIKQMIPIWTAAGRKIRFHTWKQSLRAQLMGAFQPAMRAVNAYMDEKTFCSGYTPLFQHSQDVMVFDDAGLLPEAFLKAFMCFNEAVQTIVCTHDATQLLGTFAKGDSCVRHTEKTSQFLCRHDPNWATVNYRWSIEVCQLLGIPRAFVPGNSVLHGGIGIVSSPPEGIPLFAASPRFVESLANSNYDAAAFIDAQGLDFPASDIAIDCGSLTQSAGNGVLAMILGRCGGSVWLVVPKDVVQPGHVYAPKFANSDILNAILAVSARANKPFLVGADDPEHLIARAFQAHISRQVNPGRRNAMALPGPSQPVASYDPIRHDRHMPSQNLTALPAVEVTARLSDAMADQRMPELTYAMFNEQATSGSNNQPKDVASLLRHRDIVDPEMFGKPVPTAKAERPKFTQEVTLDTITGVAPLLDDISREQPVGHGMETHQVLEDGSRRGLTHSAKDLASAVMTEEIRLDHPAAQVTASDHTRARQLVKNLAQFVGIPAQAAPLDEALFARCVSERLRSWSNKRSLQEIRTALMLRDPEQNTFFSEIFFKSQRVKKLGVATADAKKGQTVLDTAQLELFEQSVWVLYCQLMLNRLKHRNVYLHNGQTPMMASAWYESHWDKSKPNTANDVTGWDTGVDEACSLALAEVYRRFGMPEVNVAAMLDKRLNSRTYRGPLPAMQRSGDPYTWLANTLVNIMYTPKAFSIPRGTPVGFSGDDFIANGVFTVKDLPGFTFVNKPLNGQLLEFCGYMYGGPTLHISPRVILHRGLLALEDGRRDQAFWDSYQDSIFEAQPQDGIPNLDLGTAVAVNQMARSQIPGLAPPDPGLPTFPLLDAADAVQVHMLHVKTTSGYLHMKSRRIIDPAIKNARRTRRTRARAGRSPVDPTLPGVSGGIPIRSSPIAVADQPVAKRRRTRKRSTLKLTVAGSWDDVDTHHHPA</sequence>
<keyword evidence="9" id="KW-0472">Membrane</keyword>